<dbReference type="InParanoid" id="A0A251THJ9"/>
<evidence type="ECO:0000313" key="2">
    <source>
        <dbReference type="EMBL" id="OTG10102.1"/>
    </source>
</evidence>
<feature type="transmembrane region" description="Helical" evidence="1">
    <location>
        <begin position="28"/>
        <end position="46"/>
    </location>
</feature>
<accession>A0A251THJ9</accession>
<keyword evidence="1" id="KW-0472">Membrane</keyword>
<evidence type="ECO:0000256" key="1">
    <source>
        <dbReference type="SAM" id="Phobius"/>
    </source>
</evidence>
<keyword evidence="1" id="KW-1133">Transmembrane helix</keyword>
<reference evidence="3" key="1">
    <citation type="journal article" date="2017" name="Nature">
        <title>The sunflower genome provides insights into oil metabolism, flowering and Asterid evolution.</title>
        <authorList>
            <person name="Badouin H."/>
            <person name="Gouzy J."/>
            <person name="Grassa C.J."/>
            <person name="Murat F."/>
            <person name="Staton S.E."/>
            <person name="Cottret L."/>
            <person name="Lelandais-Briere C."/>
            <person name="Owens G.L."/>
            <person name="Carrere S."/>
            <person name="Mayjonade B."/>
            <person name="Legrand L."/>
            <person name="Gill N."/>
            <person name="Kane N.C."/>
            <person name="Bowers J.E."/>
            <person name="Hubner S."/>
            <person name="Bellec A."/>
            <person name="Berard A."/>
            <person name="Berges H."/>
            <person name="Blanchet N."/>
            <person name="Boniface M.C."/>
            <person name="Brunel D."/>
            <person name="Catrice O."/>
            <person name="Chaidir N."/>
            <person name="Claudel C."/>
            <person name="Donnadieu C."/>
            <person name="Faraut T."/>
            <person name="Fievet G."/>
            <person name="Helmstetter N."/>
            <person name="King M."/>
            <person name="Knapp S.J."/>
            <person name="Lai Z."/>
            <person name="Le Paslier M.C."/>
            <person name="Lippi Y."/>
            <person name="Lorenzon L."/>
            <person name="Mandel J.R."/>
            <person name="Marage G."/>
            <person name="Marchand G."/>
            <person name="Marquand E."/>
            <person name="Bret-Mestries E."/>
            <person name="Morien E."/>
            <person name="Nambeesan S."/>
            <person name="Nguyen T."/>
            <person name="Pegot-Espagnet P."/>
            <person name="Pouilly N."/>
            <person name="Raftis F."/>
            <person name="Sallet E."/>
            <person name="Schiex T."/>
            <person name="Thomas J."/>
            <person name="Vandecasteele C."/>
            <person name="Vares D."/>
            <person name="Vear F."/>
            <person name="Vautrin S."/>
            <person name="Crespi M."/>
            <person name="Mangin B."/>
            <person name="Burke J.M."/>
            <person name="Salse J."/>
            <person name="Munos S."/>
            <person name="Vincourt P."/>
            <person name="Rieseberg L.H."/>
            <person name="Langlade N.B."/>
        </authorList>
    </citation>
    <scope>NUCLEOTIDE SEQUENCE [LARGE SCALE GENOMIC DNA]</scope>
    <source>
        <strain evidence="3">cv. SF193</strain>
    </source>
</reference>
<gene>
    <name evidence="2" type="ORF">HannXRQ_Chr10g0283891</name>
</gene>
<keyword evidence="1" id="KW-0812">Transmembrane</keyword>
<name>A0A251THJ9_HELAN</name>
<sequence length="85" mass="10364">MIRIHYCSQAKQITYIIHRWLDKMPFDFLFILLFILSYLLASIPDYHWSLRKCSKKENEHQRKRRPKNNSHLSCSNNCRSIKLLL</sequence>
<proteinExistence type="predicted"/>
<dbReference type="Proteomes" id="UP000215914">
    <property type="component" value="Chromosome 10"/>
</dbReference>
<protein>
    <submittedName>
        <fullName evidence="2">Uncharacterized protein</fullName>
    </submittedName>
</protein>
<dbReference type="AlphaFoldDB" id="A0A251THJ9"/>
<organism evidence="2 3">
    <name type="scientific">Helianthus annuus</name>
    <name type="common">Common sunflower</name>
    <dbReference type="NCBI Taxonomy" id="4232"/>
    <lineage>
        <taxon>Eukaryota</taxon>
        <taxon>Viridiplantae</taxon>
        <taxon>Streptophyta</taxon>
        <taxon>Embryophyta</taxon>
        <taxon>Tracheophyta</taxon>
        <taxon>Spermatophyta</taxon>
        <taxon>Magnoliopsida</taxon>
        <taxon>eudicotyledons</taxon>
        <taxon>Gunneridae</taxon>
        <taxon>Pentapetalae</taxon>
        <taxon>asterids</taxon>
        <taxon>campanulids</taxon>
        <taxon>Asterales</taxon>
        <taxon>Asteraceae</taxon>
        <taxon>Asteroideae</taxon>
        <taxon>Heliantheae alliance</taxon>
        <taxon>Heliantheae</taxon>
        <taxon>Helianthus</taxon>
    </lineage>
</organism>
<keyword evidence="3" id="KW-1185">Reference proteome</keyword>
<dbReference type="EMBL" id="CM007899">
    <property type="protein sequence ID" value="OTG10102.1"/>
    <property type="molecule type" value="Genomic_DNA"/>
</dbReference>
<evidence type="ECO:0000313" key="3">
    <source>
        <dbReference type="Proteomes" id="UP000215914"/>
    </source>
</evidence>